<dbReference type="GO" id="GO:0042773">
    <property type="term" value="P:ATP synthesis coupled electron transport"/>
    <property type="evidence" value="ECO:0007669"/>
    <property type="project" value="InterPro"/>
</dbReference>
<feature type="transmembrane region" description="Helical" evidence="5">
    <location>
        <begin position="307"/>
        <end position="329"/>
    </location>
</feature>
<accession>A0A9X2D9H7</accession>
<keyword evidence="9" id="KW-1185">Reference proteome</keyword>
<evidence type="ECO:0000313" key="9">
    <source>
        <dbReference type="Proteomes" id="UP001139485"/>
    </source>
</evidence>
<dbReference type="GO" id="GO:0008137">
    <property type="term" value="F:NADH dehydrogenase (ubiquinone) activity"/>
    <property type="evidence" value="ECO:0007669"/>
    <property type="project" value="InterPro"/>
</dbReference>
<feature type="transmembrane region" description="Helical" evidence="5">
    <location>
        <begin position="414"/>
        <end position="434"/>
    </location>
</feature>
<evidence type="ECO:0000256" key="5">
    <source>
        <dbReference type="HAMAP-Rule" id="MF_00445"/>
    </source>
</evidence>
<dbReference type="Proteomes" id="UP001139485">
    <property type="component" value="Unassembled WGS sequence"/>
</dbReference>
<feature type="transmembrane region" description="Helical" evidence="5">
    <location>
        <begin position="196"/>
        <end position="220"/>
    </location>
</feature>
<dbReference type="EC" id="7.1.1.-" evidence="5"/>
<dbReference type="GO" id="GO:0050136">
    <property type="term" value="F:NADH dehydrogenase (quinone) (non-electrogenic) activity"/>
    <property type="evidence" value="ECO:0007669"/>
    <property type="project" value="UniProtKB-UniRule"/>
</dbReference>
<dbReference type="HAMAP" id="MF_00445">
    <property type="entry name" value="NDH1_NuoN_1"/>
    <property type="match status" value="1"/>
</dbReference>
<feature type="transmembrane region" description="Helical" evidence="5">
    <location>
        <begin position="166"/>
        <end position="184"/>
    </location>
</feature>
<comment type="catalytic activity">
    <reaction evidence="5">
        <text>a quinone + NADH + 5 H(+)(in) = a quinol + NAD(+) + 4 H(+)(out)</text>
        <dbReference type="Rhea" id="RHEA:57888"/>
        <dbReference type="ChEBI" id="CHEBI:15378"/>
        <dbReference type="ChEBI" id="CHEBI:24646"/>
        <dbReference type="ChEBI" id="CHEBI:57540"/>
        <dbReference type="ChEBI" id="CHEBI:57945"/>
        <dbReference type="ChEBI" id="CHEBI:132124"/>
    </reaction>
</comment>
<dbReference type="AlphaFoldDB" id="A0A9X2D9H7"/>
<feature type="transmembrane region" description="Helical" evidence="5">
    <location>
        <begin position="440"/>
        <end position="470"/>
    </location>
</feature>
<evidence type="ECO:0000259" key="7">
    <source>
        <dbReference type="Pfam" id="PF00361"/>
    </source>
</evidence>
<evidence type="ECO:0000313" key="8">
    <source>
        <dbReference type="EMBL" id="MCM0621762.1"/>
    </source>
</evidence>
<dbReference type="EMBL" id="JAMOIL010000022">
    <property type="protein sequence ID" value="MCM0621762.1"/>
    <property type="molecule type" value="Genomic_DNA"/>
</dbReference>
<feature type="transmembrane region" description="Helical" evidence="5">
    <location>
        <begin position="14"/>
        <end position="33"/>
    </location>
</feature>
<sequence length="528" mass="55357">MSEFTTPYMAYAEIWPIIVVLGAGIIGLALEAFLPRGSRFLPQVAVAALGLVAALVGTVYVGANLDEVADRDAQGVIGGAGSVVVDGPTVFLWGLVLVFAGLGLLLFAERRLEQGVSAFAGQAAALPGTEAEKRTQGLEHTEIYPLMMFAVGGMLLFPASGDLLTMFVALEVLSLPLYLMTGLARRRRLLSQEAALKYFLLGAFSSGFFLYGIALTYGFAGSMDLAAIDVAVRSDLGNRGLMLMGLAMLAVGLLFKVGAAPFQAWTPDVYQGAPTAVTAFMAACTKIAAFGALLRLFYVAFGAERWTWMPVLGGVAALTMLVGVLMAIVQTDVKRMLAWSAVAHTGFLLTGVIGVQSPTELADGQVTSLQAVMFYLATYGFATVGAFAVVMLVRDASGEATGMDRWVGLGRRSPLVAGVFSLFLLSMAGIPLTAGFTGKWSVFVVAMSAGMWPVVLVAILASVLGVFFYVRQIKIMFFSAPTEASASVVTPSPLVVTVITVGVIGTLALGLVPGPVLDLASHAGQFIR</sequence>
<comment type="function">
    <text evidence="5">NDH-1 shuttles electrons from NADH, via FMN and iron-sulfur (Fe-S) centers, to quinones in the respiratory chain. The immediate electron acceptor for the enzyme in this species is believed to be a menaquinone. Couples the redox reaction to proton translocation (for every two electrons transferred, four hydrogen ions are translocated across the cytoplasmic membrane), and thus conserves the redox energy in a proton gradient.</text>
</comment>
<evidence type="ECO:0000256" key="4">
    <source>
        <dbReference type="ARBA" id="ARBA00023136"/>
    </source>
</evidence>
<reference evidence="8" key="1">
    <citation type="submission" date="2022-05" db="EMBL/GenBank/DDBJ databases">
        <authorList>
            <person name="Tuo L."/>
        </authorList>
    </citation>
    <scope>NUCLEOTIDE SEQUENCE</scope>
    <source>
        <strain evidence="8">BSK12Z-4</strain>
    </source>
</reference>
<feature type="transmembrane region" description="Helical" evidence="5">
    <location>
        <begin position="491"/>
        <end position="512"/>
    </location>
</feature>
<evidence type="ECO:0000256" key="1">
    <source>
        <dbReference type="ARBA" id="ARBA00004127"/>
    </source>
</evidence>
<keyword evidence="5" id="KW-0520">NAD</keyword>
<dbReference type="PANTHER" id="PTHR22773">
    <property type="entry name" value="NADH DEHYDROGENASE"/>
    <property type="match status" value="1"/>
</dbReference>
<comment type="similarity">
    <text evidence="5">Belongs to the complex I subunit 2 family.</text>
</comment>
<protein>
    <recommendedName>
        <fullName evidence="5">NADH-quinone oxidoreductase subunit N</fullName>
        <ecNumber evidence="5">7.1.1.-</ecNumber>
    </recommendedName>
    <alternativeName>
        <fullName evidence="5">NADH dehydrogenase I subunit N</fullName>
    </alternativeName>
    <alternativeName>
        <fullName evidence="5">NDH-1 subunit N</fullName>
    </alternativeName>
</protein>
<feature type="transmembrane region" description="Helical" evidence="5">
    <location>
        <begin position="336"/>
        <end position="353"/>
    </location>
</feature>
<proteinExistence type="inferred from homology"/>
<feature type="transmembrane region" description="Helical" evidence="5">
    <location>
        <begin position="277"/>
        <end position="301"/>
    </location>
</feature>
<feature type="transmembrane region" description="Helical" evidence="5">
    <location>
        <begin position="143"/>
        <end position="160"/>
    </location>
</feature>
<keyword evidence="5" id="KW-1278">Translocase</keyword>
<organism evidence="8 9">
    <name type="scientific">Nocardioides bruguierae</name>
    <dbReference type="NCBI Taxonomy" id="2945102"/>
    <lineage>
        <taxon>Bacteria</taxon>
        <taxon>Bacillati</taxon>
        <taxon>Actinomycetota</taxon>
        <taxon>Actinomycetes</taxon>
        <taxon>Propionibacteriales</taxon>
        <taxon>Nocardioidaceae</taxon>
        <taxon>Nocardioides</taxon>
    </lineage>
</organism>
<feature type="transmembrane region" description="Helical" evidence="5">
    <location>
        <begin position="373"/>
        <end position="393"/>
    </location>
</feature>
<keyword evidence="3 5" id="KW-1133">Transmembrane helix</keyword>
<keyword evidence="5" id="KW-0874">Quinone</keyword>
<dbReference type="Pfam" id="PF00361">
    <property type="entry name" value="Proton_antipo_M"/>
    <property type="match status" value="1"/>
</dbReference>
<feature type="transmembrane region" description="Helical" evidence="5">
    <location>
        <begin position="240"/>
        <end position="265"/>
    </location>
</feature>
<gene>
    <name evidence="5 8" type="primary">nuoN</name>
    <name evidence="8" type="ORF">M8330_15835</name>
</gene>
<dbReference type="RefSeq" id="WP_250828099.1">
    <property type="nucleotide sequence ID" value="NZ_JAMOIL010000022.1"/>
</dbReference>
<dbReference type="GO" id="GO:0005886">
    <property type="term" value="C:plasma membrane"/>
    <property type="evidence" value="ECO:0007669"/>
    <property type="project" value="UniProtKB-SubCell"/>
</dbReference>
<feature type="transmembrane region" description="Helical" evidence="5">
    <location>
        <begin position="90"/>
        <end position="108"/>
    </location>
</feature>
<name>A0A9X2D9H7_9ACTN</name>
<comment type="caution">
    <text evidence="8">The sequence shown here is derived from an EMBL/GenBank/DDBJ whole genome shotgun (WGS) entry which is preliminary data.</text>
</comment>
<dbReference type="GO" id="GO:0048038">
    <property type="term" value="F:quinone binding"/>
    <property type="evidence" value="ECO:0007669"/>
    <property type="project" value="UniProtKB-KW"/>
</dbReference>
<feature type="domain" description="NADH:quinone oxidoreductase/Mrp antiporter transmembrane" evidence="7">
    <location>
        <begin position="160"/>
        <end position="464"/>
    </location>
</feature>
<feature type="transmembrane region" description="Helical" evidence="5">
    <location>
        <begin position="40"/>
        <end position="63"/>
    </location>
</feature>
<dbReference type="NCBIfam" id="NF004441">
    <property type="entry name" value="PRK05777.1-4"/>
    <property type="match status" value="1"/>
</dbReference>
<keyword evidence="4 5" id="KW-0472">Membrane</keyword>
<dbReference type="InterPro" id="IPR010096">
    <property type="entry name" value="NADH-Q_OxRdtase_suN/2"/>
</dbReference>
<keyword evidence="5" id="KW-0813">Transport</keyword>
<evidence type="ECO:0000256" key="2">
    <source>
        <dbReference type="ARBA" id="ARBA00022692"/>
    </source>
</evidence>
<dbReference type="NCBIfam" id="TIGR01770">
    <property type="entry name" value="NDH_I_N"/>
    <property type="match status" value="1"/>
</dbReference>
<comment type="subcellular location">
    <subcellularLocation>
        <location evidence="5">Cell membrane</location>
        <topology evidence="5">Multi-pass membrane protein</topology>
    </subcellularLocation>
    <subcellularLocation>
        <location evidence="1">Endomembrane system</location>
        <topology evidence="1">Multi-pass membrane protein</topology>
    </subcellularLocation>
    <subcellularLocation>
        <location evidence="6">Membrane</location>
        <topology evidence="6">Multi-pass membrane protein</topology>
    </subcellularLocation>
</comment>
<evidence type="ECO:0000256" key="6">
    <source>
        <dbReference type="RuleBase" id="RU000320"/>
    </source>
</evidence>
<dbReference type="GO" id="GO:0012505">
    <property type="term" value="C:endomembrane system"/>
    <property type="evidence" value="ECO:0007669"/>
    <property type="project" value="UniProtKB-SubCell"/>
</dbReference>
<keyword evidence="5" id="KW-1003">Cell membrane</keyword>
<comment type="subunit">
    <text evidence="5">NDH-1 is composed of 14 different subunits. Subunits NuoA, H, J, K, L, M, N constitute the membrane sector of the complex.</text>
</comment>
<keyword evidence="8" id="KW-0560">Oxidoreductase</keyword>
<keyword evidence="2 5" id="KW-0812">Transmembrane</keyword>
<evidence type="ECO:0000256" key="3">
    <source>
        <dbReference type="ARBA" id="ARBA00022989"/>
    </source>
</evidence>
<dbReference type="InterPro" id="IPR001750">
    <property type="entry name" value="ND/Mrp_TM"/>
</dbReference>